<evidence type="ECO:0000256" key="1">
    <source>
        <dbReference type="ARBA" id="ARBA00000085"/>
    </source>
</evidence>
<dbReference type="PANTHER" id="PTHR43065:SF10">
    <property type="entry name" value="PEROXIDE STRESS-ACTIVATED HISTIDINE KINASE MAK3"/>
    <property type="match status" value="1"/>
</dbReference>
<dbReference type="SUPFAM" id="SSF47384">
    <property type="entry name" value="Homodimeric domain of signal transducing histidine kinase"/>
    <property type="match status" value="1"/>
</dbReference>
<dbReference type="SMART" id="SM00387">
    <property type="entry name" value="HATPase_c"/>
    <property type="match status" value="1"/>
</dbReference>
<dbReference type="Gene3D" id="1.10.287.130">
    <property type="match status" value="1"/>
</dbReference>
<dbReference type="SUPFAM" id="SSF158472">
    <property type="entry name" value="HAMP domain-like"/>
    <property type="match status" value="1"/>
</dbReference>
<dbReference type="Pfam" id="PF02518">
    <property type="entry name" value="HATPase_c"/>
    <property type="match status" value="1"/>
</dbReference>
<dbReference type="SUPFAM" id="SSF55874">
    <property type="entry name" value="ATPase domain of HSP90 chaperone/DNA topoisomerase II/histidine kinase"/>
    <property type="match status" value="1"/>
</dbReference>
<keyword evidence="10" id="KW-0902">Two-component regulatory system</keyword>
<feature type="transmembrane region" description="Helical" evidence="12">
    <location>
        <begin position="186"/>
        <end position="206"/>
    </location>
</feature>
<dbReference type="EMBL" id="CP144914">
    <property type="protein sequence ID" value="WWD79571.1"/>
    <property type="molecule type" value="Genomic_DNA"/>
</dbReference>
<evidence type="ECO:0000256" key="5">
    <source>
        <dbReference type="ARBA" id="ARBA00022553"/>
    </source>
</evidence>
<comment type="subcellular location">
    <subcellularLocation>
        <location evidence="2">Cell membrane</location>
        <topology evidence="2">Multi-pass membrane protein</topology>
    </subcellularLocation>
</comment>
<keyword evidence="4" id="KW-1003">Cell membrane</keyword>
<keyword evidence="7" id="KW-0547">Nucleotide-binding</keyword>
<evidence type="ECO:0000256" key="2">
    <source>
        <dbReference type="ARBA" id="ARBA00004651"/>
    </source>
</evidence>
<keyword evidence="16" id="KW-1185">Reference proteome</keyword>
<protein>
    <recommendedName>
        <fullName evidence="3">histidine kinase</fullName>
        <ecNumber evidence="3">2.7.13.3</ecNumber>
    </recommendedName>
</protein>
<sequence length="603" mass="68981">MNTGKNKWSLRSKILVVLLLLTAVLSSLSFFFVSSLGEMSDVSESITTENVPELLWLSHWESQIYMKEQYVEVGVETDFCCEFISRYEEMRIDGRETMEDVYEPPPSSLEALERELELLDFIVLNNLAGVIEGGETEGAAEYLENNYFPALEQLRSNIESERQAVNMTLYNENDRFDTIISEAVDLLLIVTAVVFLLALLFSYRLSAGFTRPVKKMEDQLQHIAAGNYGASVENTKQVELEPLTRSINEMSYQLKRSFDMLVADKRYREQILDSLPVGIVTVDERTGDVQLNQTARKVMGVDFKIEELPELKKKAEGRHRFWEVLTSEEMFQNEKVWYTDGEEECTFLASRSELVNESQEAIGKIFYFIDITETERLEQKVRRTEKLALIGELSAGAAHEIRNPLAVIDGFLSLMKQSLSEEEIEKFHLSLLLKEIERINGIIEEMLMLSKPGAPRFEERYLQDVMDEIFPLIKETLDVYKISCDMELEKVKLYIDSSQMKQVFHNLIRNSAEAMEEGGKIKIEGKIKEDLYCIRVLDNGPGIPEEEAEVMFEPFSTSKDSGTGLGLTIAERIMDNHKGRIYLVETSPAGTVFCLEFPLQKEA</sequence>
<dbReference type="PROSITE" id="PS50885">
    <property type="entry name" value="HAMP"/>
    <property type="match status" value="1"/>
</dbReference>
<dbReference type="PROSITE" id="PS50109">
    <property type="entry name" value="HIS_KIN"/>
    <property type="match status" value="1"/>
</dbReference>
<dbReference type="Gene3D" id="6.10.340.10">
    <property type="match status" value="1"/>
</dbReference>
<dbReference type="OrthoDB" id="9815750at2"/>
<evidence type="ECO:0000256" key="7">
    <source>
        <dbReference type="ARBA" id="ARBA00022741"/>
    </source>
</evidence>
<dbReference type="CDD" id="cd06225">
    <property type="entry name" value="HAMP"/>
    <property type="match status" value="1"/>
</dbReference>
<dbReference type="InterPro" id="IPR003594">
    <property type="entry name" value="HATPase_dom"/>
</dbReference>
<comment type="catalytic activity">
    <reaction evidence="1">
        <text>ATP + protein L-histidine = ADP + protein N-phospho-L-histidine.</text>
        <dbReference type="EC" id="2.7.13.3"/>
    </reaction>
</comment>
<accession>A0A5C7FE63</accession>
<keyword evidence="5" id="KW-0597">Phosphoprotein</keyword>
<dbReference type="AlphaFoldDB" id="A0A5C7FE63"/>
<keyword evidence="11 12" id="KW-0472">Membrane</keyword>
<dbReference type="InterPro" id="IPR036097">
    <property type="entry name" value="HisK_dim/P_sf"/>
</dbReference>
<evidence type="ECO:0000313" key="16">
    <source>
        <dbReference type="Proteomes" id="UP000321816"/>
    </source>
</evidence>
<dbReference type="EC" id="2.7.13.3" evidence="3"/>
<evidence type="ECO:0000259" key="14">
    <source>
        <dbReference type="PROSITE" id="PS50885"/>
    </source>
</evidence>
<evidence type="ECO:0000256" key="8">
    <source>
        <dbReference type="ARBA" id="ARBA00022777"/>
    </source>
</evidence>
<dbReference type="RefSeq" id="WP_147803764.1">
    <property type="nucleotide sequence ID" value="NZ_CP144914.1"/>
</dbReference>
<dbReference type="Pfam" id="PF00512">
    <property type="entry name" value="HisKA"/>
    <property type="match status" value="1"/>
</dbReference>
<dbReference type="GO" id="GO:0000155">
    <property type="term" value="F:phosphorelay sensor kinase activity"/>
    <property type="evidence" value="ECO:0007669"/>
    <property type="project" value="InterPro"/>
</dbReference>
<keyword evidence="9 15" id="KW-0067">ATP-binding</keyword>
<gene>
    <name evidence="15" type="ORF">FTX54_014390</name>
</gene>
<reference evidence="15 16" key="1">
    <citation type="submission" date="2024-01" db="EMBL/GenBank/DDBJ databases">
        <title>Complete Genome Sequence of Alkalicoccus halolimnae BZ-SZ-XJ29T, a Moderately Halophilic Bacterium Isolated from a Salt Lake.</title>
        <authorList>
            <person name="Zhao B."/>
        </authorList>
    </citation>
    <scope>NUCLEOTIDE SEQUENCE [LARGE SCALE GENOMIC DNA]</scope>
    <source>
        <strain evidence="15 16">BZ-SZ-XJ29</strain>
    </source>
</reference>
<evidence type="ECO:0000256" key="12">
    <source>
        <dbReference type="SAM" id="Phobius"/>
    </source>
</evidence>
<dbReference type="InterPro" id="IPR035965">
    <property type="entry name" value="PAS-like_dom_sf"/>
</dbReference>
<dbReference type="SUPFAM" id="SSF55785">
    <property type="entry name" value="PYP-like sensor domain (PAS domain)"/>
    <property type="match status" value="1"/>
</dbReference>
<dbReference type="Gene3D" id="3.30.565.10">
    <property type="entry name" value="Histidine kinase-like ATPase, C-terminal domain"/>
    <property type="match status" value="1"/>
</dbReference>
<feature type="domain" description="Histidine kinase" evidence="13">
    <location>
        <begin position="396"/>
        <end position="601"/>
    </location>
</feature>
<dbReference type="Pfam" id="PF00672">
    <property type="entry name" value="HAMP"/>
    <property type="match status" value="1"/>
</dbReference>
<dbReference type="SMART" id="SM00304">
    <property type="entry name" value="HAMP"/>
    <property type="match status" value="1"/>
</dbReference>
<keyword evidence="6" id="KW-0808">Transferase</keyword>
<evidence type="ECO:0000256" key="10">
    <source>
        <dbReference type="ARBA" id="ARBA00023012"/>
    </source>
</evidence>
<dbReference type="InterPro" id="IPR005467">
    <property type="entry name" value="His_kinase_dom"/>
</dbReference>
<dbReference type="InterPro" id="IPR003661">
    <property type="entry name" value="HisK_dim/P_dom"/>
</dbReference>
<dbReference type="CDD" id="cd00075">
    <property type="entry name" value="HATPase"/>
    <property type="match status" value="1"/>
</dbReference>
<evidence type="ECO:0000259" key="13">
    <source>
        <dbReference type="PROSITE" id="PS50109"/>
    </source>
</evidence>
<dbReference type="Proteomes" id="UP000321816">
    <property type="component" value="Chromosome"/>
</dbReference>
<keyword evidence="12" id="KW-0812">Transmembrane</keyword>
<proteinExistence type="predicted"/>
<evidence type="ECO:0000256" key="6">
    <source>
        <dbReference type="ARBA" id="ARBA00022679"/>
    </source>
</evidence>
<dbReference type="KEGG" id="ahal:FTX54_014390"/>
<dbReference type="InterPro" id="IPR003660">
    <property type="entry name" value="HAMP_dom"/>
</dbReference>
<name>A0A5C7FE63_9BACI</name>
<evidence type="ECO:0000256" key="11">
    <source>
        <dbReference type="ARBA" id="ARBA00023136"/>
    </source>
</evidence>
<dbReference type="GO" id="GO:0005524">
    <property type="term" value="F:ATP binding"/>
    <property type="evidence" value="ECO:0007669"/>
    <property type="project" value="UniProtKB-KW"/>
</dbReference>
<dbReference type="SMART" id="SM00388">
    <property type="entry name" value="HisKA"/>
    <property type="match status" value="1"/>
</dbReference>
<organism evidence="15 16">
    <name type="scientific">Alkalicoccus halolimnae</name>
    <dbReference type="NCBI Taxonomy" id="1667239"/>
    <lineage>
        <taxon>Bacteria</taxon>
        <taxon>Bacillati</taxon>
        <taxon>Bacillota</taxon>
        <taxon>Bacilli</taxon>
        <taxon>Bacillales</taxon>
        <taxon>Bacillaceae</taxon>
        <taxon>Alkalicoccus</taxon>
    </lineage>
</organism>
<evidence type="ECO:0000313" key="15">
    <source>
        <dbReference type="EMBL" id="WWD79571.1"/>
    </source>
</evidence>
<dbReference type="Gene3D" id="3.30.450.20">
    <property type="entry name" value="PAS domain"/>
    <property type="match status" value="1"/>
</dbReference>
<dbReference type="GO" id="GO:0005886">
    <property type="term" value="C:plasma membrane"/>
    <property type="evidence" value="ECO:0007669"/>
    <property type="project" value="UniProtKB-SubCell"/>
</dbReference>
<keyword evidence="8" id="KW-0418">Kinase</keyword>
<evidence type="ECO:0000256" key="4">
    <source>
        <dbReference type="ARBA" id="ARBA00022475"/>
    </source>
</evidence>
<dbReference type="PRINTS" id="PR00344">
    <property type="entry name" value="BCTRLSENSOR"/>
</dbReference>
<dbReference type="PANTHER" id="PTHR43065">
    <property type="entry name" value="SENSOR HISTIDINE KINASE"/>
    <property type="match status" value="1"/>
</dbReference>
<keyword evidence="12" id="KW-1133">Transmembrane helix</keyword>
<dbReference type="InterPro" id="IPR004358">
    <property type="entry name" value="Sig_transdc_His_kin-like_C"/>
</dbReference>
<dbReference type="CDD" id="cd00082">
    <property type="entry name" value="HisKA"/>
    <property type="match status" value="1"/>
</dbReference>
<evidence type="ECO:0000256" key="3">
    <source>
        <dbReference type="ARBA" id="ARBA00012438"/>
    </source>
</evidence>
<dbReference type="InterPro" id="IPR036890">
    <property type="entry name" value="HATPase_C_sf"/>
</dbReference>
<evidence type="ECO:0000256" key="9">
    <source>
        <dbReference type="ARBA" id="ARBA00022840"/>
    </source>
</evidence>
<feature type="domain" description="HAMP" evidence="14">
    <location>
        <begin position="207"/>
        <end position="259"/>
    </location>
</feature>